<evidence type="ECO:0000259" key="6">
    <source>
        <dbReference type="PROSITE" id="PS50979"/>
    </source>
</evidence>
<dbReference type="SMART" id="SM00878">
    <property type="entry name" value="Biotin_carb_C"/>
    <property type="match status" value="1"/>
</dbReference>
<evidence type="ECO:0000313" key="8">
    <source>
        <dbReference type="Proteomes" id="UP001194729"/>
    </source>
</evidence>
<dbReference type="EC" id="6.3.4.14" evidence="1"/>
<dbReference type="InterPro" id="IPR011764">
    <property type="entry name" value="Biotin_carboxylation_dom"/>
</dbReference>
<dbReference type="SUPFAM" id="SSF51246">
    <property type="entry name" value="Rudiment single hybrid motif"/>
    <property type="match status" value="1"/>
</dbReference>
<keyword evidence="4" id="KW-0067">ATP-binding</keyword>
<evidence type="ECO:0000256" key="4">
    <source>
        <dbReference type="ARBA" id="ARBA00022840"/>
    </source>
</evidence>
<dbReference type="Pfam" id="PF02785">
    <property type="entry name" value="Biotin_carb_C"/>
    <property type="match status" value="1"/>
</dbReference>
<dbReference type="GO" id="GO:0003989">
    <property type="term" value="F:acetyl-CoA carboxylase activity"/>
    <property type="evidence" value="ECO:0007669"/>
    <property type="project" value="UniProtKB-EC"/>
</dbReference>
<proteinExistence type="predicted"/>
<reference evidence="7 8" key="1">
    <citation type="submission" date="2020-11" db="EMBL/GenBank/DDBJ databases">
        <title>P. mediterranea TC4 genome.</title>
        <authorList>
            <person name="Molmeret M."/>
        </authorList>
    </citation>
    <scope>NUCLEOTIDE SEQUENCE [LARGE SCALE GENOMIC DNA]</scope>
    <source>
        <strain evidence="7 8">TC4</strain>
    </source>
</reference>
<keyword evidence="2 7" id="KW-0436">Ligase</keyword>
<keyword evidence="3" id="KW-0547">Nucleotide-binding</keyword>
<evidence type="ECO:0000313" key="7">
    <source>
        <dbReference type="EMBL" id="MBF4985125.1"/>
    </source>
</evidence>
<evidence type="ECO:0000256" key="2">
    <source>
        <dbReference type="ARBA" id="ARBA00022598"/>
    </source>
</evidence>
<gene>
    <name evidence="7" type="ORF">FNJ87_12560</name>
</gene>
<protein>
    <recommendedName>
        <fullName evidence="1">biotin carboxylase</fullName>
        <ecNumber evidence="1">6.3.4.14</ecNumber>
    </recommendedName>
</protein>
<dbReference type="PROSITE" id="PS50979">
    <property type="entry name" value="BC"/>
    <property type="match status" value="1"/>
</dbReference>
<accession>A0ABS0A6W7</accession>
<feature type="domain" description="Biotin carboxylation" evidence="6">
    <location>
        <begin position="1"/>
        <end position="87"/>
    </location>
</feature>
<comment type="catalytic activity">
    <reaction evidence="5">
        <text>N(6)-biotinyl-L-lysyl-[protein] + hydrogencarbonate + ATP = N(6)-carboxybiotinyl-L-lysyl-[protein] + ADP + phosphate + H(+)</text>
        <dbReference type="Rhea" id="RHEA:13501"/>
        <dbReference type="Rhea" id="RHEA-COMP:10505"/>
        <dbReference type="Rhea" id="RHEA-COMP:10506"/>
        <dbReference type="ChEBI" id="CHEBI:15378"/>
        <dbReference type="ChEBI" id="CHEBI:17544"/>
        <dbReference type="ChEBI" id="CHEBI:30616"/>
        <dbReference type="ChEBI" id="CHEBI:43474"/>
        <dbReference type="ChEBI" id="CHEBI:83144"/>
        <dbReference type="ChEBI" id="CHEBI:83145"/>
        <dbReference type="ChEBI" id="CHEBI:456216"/>
        <dbReference type="EC" id="6.3.4.14"/>
    </reaction>
</comment>
<comment type="caution">
    <text evidence="7">The sequence shown here is derived from an EMBL/GenBank/DDBJ whole genome shotgun (WGS) entry which is preliminary data.</text>
</comment>
<dbReference type="PANTHER" id="PTHR48095">
    <property type="entry name" value="PYRUVATE CARBOXYLASE SUBUNIT A"/>
    <property type="match status" value="1"/>
</dbReference>
<evidence type="ECO:0000256" key="5">
    <source>
        <dbReference type="ARBA" id="ARBA00048600"/>
    </source>
</evidence>
<dbReference type="Proteomes" id="UP001194729">
    <property type="component" value="Unassembled WGS sequence"/>
</dbReference>
<evidence type="ECO:0000256" key="3">
    <source>
        <dbReference type="ARBA" id="ARBA00022741"/>
    </source>
</evidence>
<dbReference type="Gene3D" id="3.30.470.20">
    <property type="entry name" value="ATP-grasp fold, B domain"/>
    <property type="match status" value="1"/>
</dbReference>
<feature type="non-terminal residue" evidence="7">
    <location>
        <position position="1"/>
    </location>
</feature>
<name>A0ABS0A6W7_9FLAO</name>
<dbReference type="PANTHER" id="PTHR48095:SF2">
    <property type="entry name" value="BIOTIN CARBOXYLASE, CHLOROPLASTIC"/>
    <property type="match status" value="1"/>
</dbReference>
<dbReference type="InterPro" id="IPR005482">
    <property type="entry name" value="Biotin_COase_C"/>
</dbReference>
<sequence>DHVVYVVRLDTHVYAGDSIPPNYDSMIAKLITTARTRQEAIDKMKRALDEFVIEGIKTTIPFHRQLMDHPDYVAGNYTTAFMNDFEMEPQK</sequence>
<dbReference type="InterPro" id="IPR051602">
    <property type="entry name" value="ACC_Biotin_Carboxylase"/>
</dbReference>
<dbReference type="InterPro" id="IPR011054">
    <property type="entry name" value="Rudment_hybrid_motif"/>
</dbReference>
<dbReference type="EMBL" id="JADKYU010000658">
    <property type="protein sequence ID" value="MBF4985125.1"/>
    <property type="molecule type" value="Genomic_DNA"/>
</dbReference>
<keyword evidence="8" id="KW-1185">Reference proteome</keyword>
<organism evidence="7 8">
    <name type="scientific">Nonlabens mediterrranea</name>
    <dbReference type="NCBI Taxonomy" id="1419947"/>
    <lineage>
        <taxon>Bacteria</taxon>
        <taxon>Pseudomonadati</taxon>
        <taxon>Bacteroidota</taxon>
        <taxon>Flavobacteriia</taxon>
        <taxon>Flavobacteriales</taxon>
        <taxon>Flavobacteriaceae</taxon>
        <taxon>Nonlabens</taxon>
    </lineage>
</organism>
<evidence type="ECO:0000256" key="1">
    <source>
        <dbReference type="ARBA" id="ARBA00013263"/>
    </source>
</evidence>